<dbReference type="Pfam" id="PF08479">
    <property type="entry name" value="POTRA_2"/>
    <property type="match status" value="1"/>
</dbReference>
<keyword evidence="2" id="KW-0812">Transmembrane</keyword>
<dbReference type="GO" id="GO:0046819">
    <property type="term" value="P:protein secretion by the type V secretion system"/>
    <property type="evidence" value="ECO:0007669"/>
    <property type="project" value="TreeGrafter"/>
</dbReference>
<feature type="domain" description="Haemolysin activator HlyB C-terminal" evidence="5">
    <location>
        <begin position="215"/>
        <end position="512"/>
    </location>
</feature>
<evidence type="ECO:0000256" key="1">
    <source>
        <dbReference type="ARBA" id="ARBA00022452"/>
    </source>
</evidence>
<gene>
    <name evidence="7" type="ORF">GGR30_003605</name>
</gene>
<evidence type="ECO:0000256" key="2">
    <source>
        <dbReference type="ARBA" id="ARBA00022692"/>
    </source>
</evidence>
<dbReference type="InterPro" id="IPR013686">
    <property type="entry name" value="Polypept-transport_assoc_ShlB"/>
</dbReference>
<evidence type="ECO:0000259" key="5">
    <source>
        <dbReference type="Pfam" id="PF03865"/>
    </source>
</evidence>
<dbReference type="EMBL" id="JACIDZ010000013">
    <property type="protein sequence ID" value="MBB4123657.1"/>
    <property type="molecule type" value="Genomic_DNA"/>
</dbReference>
<sequence length="577" mass="61404">MRISMNAAALAGVLVLGTLQTGAAYAQTAGQVVEPSYAPPVIRQPSGGLVLPQSTGQEAPEGADQLFVTPSGLDIEGGLPALAGETARIEAEFTDKRVSAADLFRAANELELAYIRAGYPLVRVSLPPQTIEDGQELKLVVSSGYVEGVDTAALPETVQRRVDAVMAPLVDAENPSEKEIERRLLLAGDTPGYDMTSTLKRGDTPGGTLLALSGRYDPVTGFIGVANDLTEELGDYSISAGVNFNNLLGLGEVGYLQVGGWPGFSEGNFFSDDPRNRQIVAGFTLPMGTNGVWLNVEGVDSRTRSDTGLGYDLPDHYQRLSTNLGYDWLRSRAANASTTISFDIVDEEQTFRSPVLTTPFTLDRLRVIRLTQSGDYFFTSGARVAGSATLSLGLDGLGAYQPTAALPMSRDGAEPDFQRLKAEGSYLQPLGDLFNLSLTAKAQTSFGKPLASSEQMGLGGLNWVSAYMVSEIEADTGAAMRAEFAYPNTFRPFESHTGFAISANPYVFAAGGIARLEQPTVLEDEITRAGAFGVGVRFAAAEIDSPYDGSLTLEYAHGASNADGDANRFNLSFVTRF</sequence>
<evidence type="ECO:0000259" key="6">
    <source>
        <dbReference type="Pfam" id="PF08479"/>
    </source>
</evidence>
<dbReference type="Gene3D" id="2.40.160.50">
    <property type="entry name" value="membrane protein fhac: a member of the omp85/tpsb transporter family"/>
    <property type="match status" value="1"/>
</dbReference>
<keyword evidence="1" id="KW-0472">Membrane</keyword>
<dbReference type="InterPro" id="IPR051544">
    <property type="entry name" value="TPS_OM_transporter"/>
</dbReference>
<evidence type="ECO:0000256" key="3">
    <source>
        <dbReference type="ARBA" id="ARBA00023237"/>
    </source>
</evidence>
<protein>
    <submittedName>
        <fullName evidence="7">Hemolysin activation/secretion protein</fullName>
    </submittedName>
</protein>
<keyword evidence="4" id="KW-0732">Signal</keyword>
<dbReference type="Pfam" id="PF03865">
    <property type="entry name" value="ShlB"/>
    <property type="match status" value="1"/>
</dbReference>
<feature type="signal peptide" evidence="4">
    <location>
        <begin position="1"/>
        <end position="26"/>
    </location>
</feature>
<dbReference type="RefSeq" id="WP_183488967.1">
    <property type="nucleotide sequence ID" value="NZ_JACIDZ010000013.1"/>
</dbReference>
<comment type="caution">
    <text evidence="7">The sequence shown here is derived from an EMBL/GenBank/DDBJ whole genome shotgun (WGS) entry which is preliminary data.</text>
</comment>
<keyword evidence="3" id="KW-0998">Cell outer membrane</keyword>
<dbReference type="InterPro" id="IPR005565">
    <property type="entry name" value="Hemolysn_activator_HlyB_C"/>
</dbReference>
<evidence type="ECO:0000256" key="4">
    <source>
        <dbReference type="SAM" id="SignalP"/>
    </source>
</evidence>
<keyword evidence="8" id="KW-1185">Reference proteome</keyword>
<accession>A0A7W6PCQ9</accession>
<evidence type="ECO:0000313" key="7">
    <source>
        <dbReference type="EMBL" id="MBB4123657.1"/>
    </source>
</evidence>
<dbReference type="GO" id="GO:0008320">
    <property type="term" value="F:protein transmembrane transporter activity"/>
    <property type="evidence" value="ECO:0007669"/>
    <property type="project" value="TreeGrafter"/>
</dbReference>
<proteinExistence type="predicted"/>
<dbReference type="Gene3D" id="3.10.20.310">
    <property type="entry name" value="membrane protein fhac"/>
    <property type="match status" value="1"/>
</dbReference>
<reference evidence="7 8" key="1">
    <citation type="submission" date="2020-08" db="EMBL/GenBank/DDBJ databases">
        <title>Genomic Encyclopedia of Type Strains, Phase IV (KMG-IV): sequencing the most valuable type-strain genomes for metagenomic binning, comparative biology and taxonomic classification.</title>
        <authorList>
            <person name="Goeker M."/>
        </authorList>
    </citation>
    <scope>NUCLEOTIDE SEQUENCE [LARGE SCALE GENOMIC DNA]</scope>
    <source>
        <strain evidence="7 8">DSM 28101</strain>
    </source>
</reference>
<dbReference type="PANTHER" id="PTHR34597">
    <property type="entry name" value="SLR1661 PROTEIN"/>
    <property type="match status" value="1"/>
</dbReference>
<evidence type="ECO:0000313" key="8">
    <source>
        <dbReference type="Proteomes" id="UP000530571"/>
    </source>
</evidence>
<keyword evidence="1" id="KW-1134">Transmembrane beta strand</keyword>
<dbReference type="GO" id="GO:0098046">
    <property type="term" value="C:type V protein secretion system complex"/>
    <property type="evidence" value="ECO:0007669"/>
    <property type="project" value="TreeGrafter"/>
</dbReference>
<dbReference type="AlphaFoldDB" id="A0A7W6PCQ9"/>
<name>A0A7W6PCQ9_9HYPH</name>
<dbReference type="Proteomes" id="UP000530571">
    <property type="component" value="Unassembled WGS sequence"/>
</dbReference>
<dbReference type="PANTHER" id="PTHR34597:SF6">
    <property type="entry name" value="BLR6126 PROTEIN"/>
    <property type="match status" value="1"/>
</dbReference>
<feature type="domain" description="Polypeptide-transport-associated ShlB-type" evidence="6">
    <location>
        <begin position="87"/>
        <end position="144"/>
    </location>
</feature>
<feature type="chain" id="PRO_5030728252" evidence="4">
    <location>
        <begin position="27"/>
        <end position="577"/>
    </location>
</feature>
<organism evidence="7 8">
    <name type="scientific">Martelella radicis</name>
    <dbReference type="NCBI Taxonomy" id="1397476"/>
    <lineage>
        <taxon>Bacteria</taxon>
        <taxon>Pseudomonadati</taxon>
        <taxon>Pseudomonadota</taxon>
        <taxon>Alphaproteobacteria</taxon>
        <taxon>Hyphomicrobiales</taxon>
        <taxon>Aurantimonadaceae</taxon>
        <taxon>Martelella</taxon>
    </lineage>
</organism>